<dbReference type="InterPro" id="IPR011042">
    <property type="entry name" value="6-blade_b-propeller_TolB-like"/>
</dbReference>
<dbReference type="Gene3D" id="2.120.10.30">
    <property type="entry name" value="TolB, C-terminal domain"/>
    <property type="match status" value="1"/>
</dbReference>
<dbReference type="AlphaFoldDB" id="A0A8J3IDC0"/>
<keyword evidence="2" id="KW-1185">Reference proteome</keyword>
<dbReference type="Pfam" id="PF09684">
    <property type="entry name" value="Tail_P2_I"/>
    <property type="match status" value="1"/>
</dbReference>
<gene>
    <name evidence="1" type="ORF">KSF_003980</name>
</gene>
<dbReference type="InterPro" id="IPR006521">
    <property type="entry name" value="Tail_protein_I"/>
</dbReference>
<evidence type="ECO:0000313" key="1">
    <source>
        <dbReference type="EMBL" id="GHO90350.1"/>
    </source>
</evidence>
<organism evidence="1 2">
    <name type="scientific">Reticulibacter mediterranei</name>
    <dbReference type="NCBI Taxonomy" id="2778369"/>
    <lineage>
        <taxon>Bacteria</taxon>
        <taxon>Bacillati</taxon>
        <taxon>Chloroflexota</taxon>
        <taxon>Ktedonobacteria</taxon>
        <taxon>Ktedonobacterales</taxon>
        <taxon>Reticulibacteraceae</taxon>
        <taxon>Reticulibacter</taxon>
    </lineage>
</organism>
<protein>
    <recommendedName>
        <fullName evidence="3">Phage tail protein</fullName>
    </recommendedName>
</protein>
<sequence length="551" mass="60752">MSDENTMSSYLRYLPPVLWAGDSPLLGQILRIFEKMLTGIDDGLVLQHGNHTHLAIEEVITRLDQLFDPWRTPPQFLDWLASSVDLTFPTVWDPQQQQAVQVWDEYLRRKAIAQIVQIYHTRGLKEGLNRYLNLYTLADKRPRIAVDDSSRILFTNPQPGRFAQVATLVSQGPYPNADSTLNLDGLVSPSCIALAPDGSLLVGDNGTPSSWSTRVTSGIWRVFPTGQYMSDATTGKPQRLCPSATFFGPIAAATDNASTNWQIYVLDNVSNPNSIALYQISSTDFTTATVRAKVSDLVGTTNPATTPFTPITMAFTNGHLLILDRGTAPGVPAAPRIIDVQVSPSFQVNLPPHKLNTVVEPLSMTVLPNGNLLIGDARLQNTAQPANIVQVNRGTDNWIETDVVSTNQNPLIAPVGVSRQDDTHLYALDLGLKPFLSTSSTQFLRIMAEAAVVYSIDLQQQQVIRATELGALVHPTGMVQDALGTLYIADQGEQSTRVWRATPHEFGVVIHFSSQRPTTQHDRRQIQQNISDIVNQEKPAHTNWTMFNTTV</sequence>
<name>A0A8J3IDC0_9CHLR</name>
<comment type="caution">
    <text evidence="1">The sequence shown here is derived from an EMBL/GenBank/DDBJ whole genome shotgun (WGS) entry which is preliminary data.</text>
</comment>
<evidence type="ECO:0000313" key="2">
    <source>
        <dbReference type="Proteomes" id="UP000597444"/>
    </source>
</evidence>
<dbReference type="SUPFAM" id="SSF63829">
    <property type="entry name" value="Calcium-dependent phosphotriesterase"/>
    <property type="match status" value="1"/>
</dbReference>
<dbReference type="EMBL" id="BNJK01000001">
    <property type="protein sequence ID" value="GHO90350.1"/>
    <property type="molecule type" value="Genomic_DNA"/>
</dbReference>
<proteinExistence type="predicted"/>
<reference evidence="1" key="1">
    <citation type="submission" date="2020-10" db="EMBL/GenBank/DDBJ databases">
        <title>Taxonomic study of unclassified bacteria belonging to the class Ktedonobacteria.</title>
        <authorList>
            <person name="Yabe S."/>
            <person name="Wang C.M."/>
            <person name="Zheng Y."/>
            <person name="Sakai Y."/>
            <person name="Cavaletti L."/>
            <person name="Monciardini P."/>
            <person name="Donadio S."/>
        </authorList>
    </citation>
    <scope>NUCLEOTIDE SEQUENCE</scope>
    <source>
        <strain evidence="1">ID150040</strain>
    </source>
</reference>
<accession>A0A8J3IDC0</accession>
<dbReference type="Proteomes" id="UP000597444">
    <property type="component" value="Unassembled WGS sequence"/>
</dbReference>
<evidence type="ECO:0008006" key="3">
    <source>
        <dbReference type="Google" id="ProtNLM"/>
    </source>
</evidence>
<dbReference type="RefSeq" id="WP_220201316.1">
    <property type="nucleotide sequence ID" value="NZ_BNJK01000001.1"/>
</dbReference>